<dbReference type="SUPFAM" id="SSF158472">
    <property type="entry name" value="HAMP domain-like"/>
    <property type="match status" value="1"/>
</dbReference>
<dbReference type="CDD" id="cd00082">
    <property type="entry name" value="HisKA"/>
    <property type="match status" value="1"/>
</dbReference>
<gene>
    <name evidence="14" type="ORF">HKX05_00255</name>
    <name evidence="15" type="ORF">HLV41_13560</name>
</gene>
<evidence type="ECO:0000256" key="5">
    <source>
        <dbReference type="ARBA" id="ARBA00022679"/>
    </source>
</evidence>
<name>A0A7Y7QXW7_9SPHN</name>
<reference evidence="16 17" key="1">
    <citation type="submission" date="2020-05" db="EMBL/GenBank/DDBJ databases">
        <title>Draft Genome Sequences of Sphingomonas sp. Isolated from the International Space Station.</title>
        <authorList>
            <person name="Bijlani S."/>
            <person name="Singh N.K."/>
            <person name="Mason C.E."/>
            <person name="Wang C.C."/>
            <person name="Venkateswaran K."/>
        </authorList>
    </citation>
    <scope>NUCLEOTIDE SEQUENCE [LARGE SCALE GENOMIC DNA]</scope>
    <source>
        <strain evidence="14 17">IIF7SW-B5</strain>
        <strain evidence="15">ISS-IIF7SWP</strain>
    </source>
</reference>
<keyword evidence="6 11" id="KW-0812">Transmembrane</keyword>
<organism evidence="15 16">
    <name type="scientific">Sphingomonas sanguinis</name>
    <dbReference type="NCBI Taxonomy" id="33051"/>
    <lineage>
        <taxon>Bacteria</taxon>
        <taxon>Pseudomonadati</taxon>
        <taxon>Pseudomonadota</taxon>
        <taxon>Alphaproteobacteria</taxon>
        <taxon>Sphingomonadales</taxon>
        <taxon>Sphingomonadaceae</taxon>
        <taxon>Sphingomonas</taxon>
    </lineage>
</organism>
<dbReference type="PANTHER" id="PTHR45436">
    <property type="entry name" value="SENSOR HISTIDINE KINASE YKOH"/>
    <property type="match status" value="1"/>
</dbReference>
<dbReference type="InterPro" id="IPR005467">
    <property type="entry name" value="His_kinase_dom"/>
</dbReference>
<dbReference type="SMART" id="SM00304">
    <property type="entry name" value="HAMP"/>
    <property type="match status" value="1"/>
</dbReference>
<keyword evidence="9" id="KW-0902">Two-component regulatory system</keyword>
<dbReference type="PANTHER" id="PTHR45436:SF8">
    <property type="entry name" value="HISTIDINE KINASE"/>
    <property type="match status" value="1"/>
</dbReference>
<dbReference type="EMBL" id="JABYQV010000011">
    <property type="protein sequence ID" value="NVP32073.1"/>
    <property type="molecule type" value="Genomic_DNA"/>
</dbReference>
<protein>
    <recommendedName>
        <fullName evidence="3">histidine kinase</fullName>
        <ecNumber evidence="3">2.7.13.3</ecNumber>
    </recommendedName>
</protein>
<evidence type="ECO:0000256" key="7">
    <source>
        <dbReference type="ARBA" id="ARBA00022777"/>
    </source>
</evidence>
<dbReference type="EC" id="2.7.13.3" evidence="3"/>
<evidence type="ECO:0000259" key="12">
    <source>
        <dbReference type="PROSITE" id="PS50109"/>
    </source>
</evidence>
<evidence type="ECO:0000313" key="17">
    <source>
        <dbReference type="Proteomes" id="UP000557656"/>
    </source>
</evidence>
<proteinExistence type="predicted"/>
<dbReference type="SMART" id="SM00388">
    <property type="entry name" value="HisKA"/>
    <property type="match status" value="1"/>
</dbReference>
<dbReference type="InterPro" id="IPR003594">
    <property type="entry name" value="HATPase_dom"/>
</dbReference>
<dbReference type="InterPro" id="IPR003660">
    <property type="entry name" value="HAMP_dom"/>
</dbReference>
<comment type="caution">
    <text evidence="15">The sequence shown here is derived from an EMBL/GenBank/DDBJ whole genome shotgun (WGS) entry which is preliminary data.</text>
</comment>
<evidence type="ECO:0000313" key="15">
    <source>
        <dbReference type="EMBL" id="NVP32073.1"/>
    </source>
</evidence>
<keyword evidence="7 15" id="KW-0418">Kinase</keyword>
<dbReference type="PRINTS" id="PR00344">
    <property type="entry name" value="BCTRLSENSOR"/>
</dbReference>
<keyword evidence="17" id="KW-1185">Reference proteome</keyword>
<dbReference type="Pfam" id="PF02518">
    <property type="entry name" value="HATPase_c"/>
    <property type="match status" value="1"/>
</dbReference>
<dbReference type="EMBL" id="JABEOV010000001">
    <property type="protein sequence ID" value="NNG51784.1"/>
    <property type="molecule type" value="Genomic_DNA"/>
</dbReference>
<evidence type="ECO:0000256" key="1">
    <source>
        <dbReference type="ARBA" id="ARBA00000085"/>
    </source>
</evidence>
<dbReference type="InterPro" id="IPR004358">
    <property type="entry name" value="Sig_transdc_His_kin-like_C"/>
</dbReference>
<sequence length="454" mass="48325">MIERAIRRLSLRGLTAGVVALFLIATIATGVSILAANRVTVAQLVDRRIDAISDVVLERDPGEGLPDNATLLARIDALSRERDTGDIGLLLTGPDATRLGGNIRLNRPLPLGRSDLRQRDGIIGLSHGRALVRDAGAGRRLTVVAETEPFDSYRGRRTRIFLIGFGSIILIVLGGVIAFARLVGRRIGDQRATVEAIVAGNIRHRVPVTGSADEFDRQAAAFNHMLDRIAELMEAMRGQSNDIAHDLRTPLARLRAQVAAMAADAQDPVQAERARAALAQCDTLLAMFAALLRIAEIEGGHRRAGFAPFDLPALVEETATMMIPVAEEAGQALSVAVEPSGAPFVGDRQLLTQALVNLIGNAIKYGGSDAAIRVSLRADAGKWTLQVADTGPGIAPEDRDRALRRFGRLDEARGAAGHGLGLPLVDAVARLHHGRLVLDDAAPGLVATIVLPRP</sequence>
<dbReference type="InterPro" id="IPR036890">
    <property type="entry name" value="HATPase_C_sf"/>
</dbReference>
<keyword evidence="10 11" id="KW-0472">Membrane</keyword>
<dbReference type="RefSeq" id="WP_156477855.1">
    <property type="nucleotide sequence ID" value="NZ_JABEOV010000001.1"/>
</dbReference>
<dbReference type="PROSITE" id="PS50109">
    <property type="entry name" value="HIS_KIN"/>
    <property type="match status" value="1"/>
</dbReference>
<dbReference type="Gene3D" id="3.30.565.10">
    <property type="entry name" value="Histidine kinase-like ATPase, C-terminal domain"/>
    <property type="match status" value="1"/>
</dbReference>
<keyword evidence="8 11" id="KW-1133">Transmembrane helix</keyword>
<evidence type="ECO:0000313" key="14">
    <source>
        <dbReference type="EMBL" id="NNG51784.1"/>
    </source>
</evidence>
<keyword evidence="5" id="KW-0808">Transferase</keyword>
<accession>A0A7Y7QXW7</accession>
<dbReference type="AlphaFoldDB" id="A0A7Y7QXW7"/>
<feature type="transmembrane region" description="Helical" evidence="11">
    <location>
        <begin position="160"/>
        <end position="183"/>
    </location>
</feature>
<evidence type="ECO:0000256" key="6">
    <source>
        <dbReference type="ARBA" id="ARBA00022692"/>
    </source>
</evidence>
<dbReference type="GO" id="GO:0000155">
    <property type="term" value="F:phosphorelay sensor kinase activity"/>
    <property type="evidence" value="ECO:0007669"/>
    <property type="project" value="InterPro"/>
</dbReference>
<evidence type="ECO:0000256" key="9">
    <source>
        <dbReference type="ARBA" id="ARBA00023012"/>
    </source>
</evidence>
<dbReference type="CDD" id="cd00075">
    <property type="entry name" value="HATPase"/>
    <property type="match status" value="1"/>
</dbReference>
<comment type="catalytic activity">
    <reaction evidence="1">
        <text>ATP + protein L-histidine = ADP + protein N-phospho-L-histidine.</text>
        <dbReference type="EC" id="2.7.13.3"/>
    </reaction>
</comment>
<feature type="domain" description="HAMP" evidence="13">
    <location>
        <begin position="181"/>
        <end position="234"/>
    </location>
</feature>
<evidence type="ECO:0000259" key="13">
    <source>
        <dbReference type="PROSITE" id="PS50885"/>
    </source>
</evidence>
<evidence type="ECO:0000256" key="4">
    <source>
        <dbReference type="ARBA" id="ARBA00022553"/>
    </source>
</evidence>
<evidence type="ECO:0000256" key="2">
    <source>
        <dbReference type="ARBA" id="ARBA00004370"/>
    </source>
</evidence>
<dbReference type="SUPFAM" id="SSF47384">
    <property type="entry name" value="Homodimeric domain of signal transducing histidine kinase"/>
    <property type="match status" value="1"/>
</dbReference>
<evidence type="ECO:0000313" key="16">
    <source>
        <dbReference type="Proteomes" id="UP000531581"/>
    </source>
</evidence>
<feature type="domain" description="Histidine kinase" evidence="12">
    <location>
        <begin position="242"/>
        <end position="454"/>
    </location>
</feature>
<evidence type="ECO:0000256" key="10">
    <source>
        <dbReference type="ARBA" id="ARBA00023136"/>
    </source>
</evidence>
<dbReference type="Proteomes" id="UP000557656">
    <property type="component" value="Unassembled WGS sequence"/>
</dbReference>
<feature type="transmembrane region" description="Helical" evidence="11">
    <location>
        <begin position="12"/>
        <end position="36"/>
    </location>
</feature>
<evidence type="ECO:0000256" key="3">
    <source>
        <dbReference type="ARBA" id="ARBA00012438"/>
    </source>
</evidence>
<dbReference type="GO" id="GO:0005886">
    <property type="term" value="C:plasma membrane"/>
    <property type="evidence" value="ECO:0007669"/>
    <property type="project" value="TreeGrafter"/>
</dbReference>
<dbReference type="InterPro" id="IPR050428">
    <property type="entry name" value="TCS_sensor_his_kinase"/>
</dbReference>
<evidence type="ECO:0000256" key="8">
    <source>
        <dbReference type="ARBA" id="ARBA00022989"/>
    </source>
</evidence>
<keyword evidence="4" id="KW-0597">Phosphoprotein</keyword>
<dbReference type="Pfam" id="PF00672">
    <property type="entry name" value="HAMP"/>
    <property type="match status" value="1"/>
</dbReference>
<dbReference type="Proteomes" id="UP000531581">
    <property type="component" value="Unassembled WGS sequence"/>
</dbReference>
<dbReference type="Gene3D" id="1.10.287.130">
    <property type="match status" value="1"/>
</dbReference>
<dbReference type="SUPFAM" id="SSF55874">
    <property type="entry name" value="ATPase domain of HSP90 chaperone/DNA topoisomerase II/histidine kinase"/>
    <property type="match status" value="1"/>
</dbReference>
<dbReference type="PROSITE" id="PS50885">
    <property type="entry name" value="HAMP"/>
    <property type="match status" value="1"/>
</dbReference>
<dbReference type="InterPro" id="IPR003661">
    <property type="entry name" value="HisK_dim/P_dom"/>
</dbReference>
<dbReference type="InterPro" id="IPR036097">
    <property type="entry name" value="HisK_dim/P_sf"/>
</dbReference>
<evidence type="ECO:0000256" key="11">
    <source>
        <dbReference type="SAM" id="Phobius"/>
    </source>
</evidence>
<dbReference type="Gene3D" id="6.10.340.10">
    <property type="match status" value="1"/>
</dbReference>
<dbReference type="CDD" id="cd06225">
    <property type="entry name" value="HAMP"/>
    <property type="match status" value="1"/>
</dbReference>
<dbReference type="SMART" id="SM00387">
    <property type="entry name" value="HATPase_c"/>
    <property type="match status" value="1"/>
</dbReference>
<comment type="subcellular location">
    <subcellularLocation>
        <location evidence="2">Membrane</location>
    </subcellularLocation>
</comment>
<dbReference type="Pfam" id="PF00512">
    <property type="entry name" value="HisKA"/>
    <property type="match status" value="1"/>
</dbReference>
<dbReference type="GeneID" id="78487612"/>